<name>A0A5C6DQ89_9BACT</name>
<organism evidence="2 3">
    <name type="scientific">Novipirellula aureliae</name>
    <dbReference type="NCBI Taxonomy" id="2527966"/>
    <lineage>
        <taxon>Bacteria</taxon>
        <taxon>Pseudomonadati</taxon>
        <taxon>Planctomycetota</taxon>
        <taxon>Planctomycetia</taxon>
        <taxon>Pirellulales</taxon>
        <taxon>Pirellulaceae</taxon>
        <taxon>Novipirellula</taxon>
    </lineage>
</organism>
<keyword evidence="1" id="KW-0812">Transmembrane</keyword>
<sequence>MAELLIAATLVMTGMAMVTPLAMRSGRMWMQTREHHLALDELANQLERLTHLPAAELPGEIENLTASDWVLQRLPAVKLDAEILDQNAIRISIDWKRTGDPAPLQLVGWPKNADAEPSE</sequence>
<dbReference type="Proteomes" id="UP000315471">
    <property type="component" value="Unassembled WGS sequence"/>
</dbReference>
<accession>A0A5C6DQ89</accession>
<evidence type="ECO:0000313" key="3">
    <source>
        <dbReference type="Proteomes" id="UP000315471"/>
    </source>
</evidence>
<evidence type="ECO:0000256" key="1">
    <source>
        <dbReference type="SAM" id="Phobius"/>
    </source>
</evidence>
<proteinExistence type="predicted"/>
<dbReference type="AlphaFoldDB" id="A0A5C6DQ89"/>
<reference evidence="2 3" key="1">
    <citation type="submission" date="2019-02" db="EMBL/GenBank/DDBJ databases">
        <title>Deep-cultivation of Planctomycetes and their phenomic and genomic characterization uncovers novel biology.</title>
        <authorList>
            <person name="Wiegand S."/>
            <person name="Jogler M."/>
            <person name="Boedeker C."/>
            <person name="Pinto D."/>
            <person name="Vollmers J."/>
            <person name="Rivas-Marin E."/>
            <person name="Kohn T."/>
            <person name="Peeters S.H."/>
            <person name="Heuer A."/>
            <person name="Rast P."/>
            <person name="Oberbeckmann S."/>
            <person name="Bunk B."/>
            <person name="Jeske O."/>
            <person name="Meyerdierks A."/>
            <person name="Storesund J.E."/>
            <person name="Kallscheuer N."/>
            <person name="Luecker S."/>
            <person name="Lage O.M."/>
            <person name="Pohl T."/>
            <person name="Merkel B.J."/>
            <person name="Hornburger P."/>
            <person name="Mueller R.-W."/>
            <person name="Bruemmer F."/>
            <person name="Labrenz M."/>
            <person name="Spormann A.M."/>
            <person name="Op Den Camp H."/>
            <person name="Overmann J."/>
            <person name="Amann R."/>
            <person name="Jetten M.S.M."/>
            <person name="Mascher T."/>
            <person name="Medema M.H."/>
            <person name="Devos D.P."/>
            <person name="Kaster A.-K."/>
            <person name="Ovreas L."/>
            <person name="Rohde M."/>
            <person name="Galperin M.Y."/>
            <person name="Jogler C."/>
        </authorList>
    </citation>
    <scope>NUCLEOTIDE SEQUENCE [LARGE SCALE GENOMIC DNA]</scope>
    <source>
        <strain evidence="2 3">Q31b</strain>
    </source>
</reference>
<comment type="caution">
    <text evidence="2">The sequence shown here is derived from an EMBL/GenBank/DDBJ whole genome shotgun (WGS) entry which is preliminary data.</text>
</comment>
<keyword evidence="1" id="KW-1133">Transmembrane helix</keyword>
<protein>
    <submittedName>
        <fullName evidence="2">Uncharacterized protein</fullName>
    </submittedName>
</protein>
<feature type="transmembrane region" description="Helical" evidence="1">
    <location>
        <begin position="6"/>
        <end position="23"/>
    </location>
</feature>
<gene>
    <name evidence="2" type="ORF">Q31b_39960</name>
</gene>
<keyword evidence="3" id="KW-1185">Reference proteome</keyword>
<dbReference type="EMBL" id="SJPY01000006">
    <property type="protein sequence ID" value="TWU38918.1"/>
    <property type="molecule type" value="Genomic_DNA"/>
</dbReference>
<keyword evidence="1" id="KW-0472">Membrane</keyword>
<evidence type="ECO:0000313" key="2">
    <source>
        <dbReference type="EMBL" id="TWU38918.1"/>
    </source>
</evidence>